<accession>A0A109MX47</accession>
<dbReference type="InterPro" id="IPR050312">
    <property type="entry name" value="IolE/XylAMocC-like"/>
</dbReference>
<proteinExistence type="predicted"/>
<dbReference type="AlphaFoldDB" id="A0A109MX47"/>
<dbReference type="PANTHER" id="PTHR12110">
    <property type="entry name" value="HYDROXYPYRUVATE ISOMERASE"/>
    <property type="match status" value="1"/>
</dbReference>
<organism evidence="2 3">
    <name type="scientific">Peribacillus simplex</name>
    <dbReference type="NCBI Taxonomy" id="1478"/>
    <lineage>
        <taxon>Bacteria</taxon>
        <taxon>Bacillati</taxon>
        <taxon>Bacillota</taxon>
        <taxon>Bacilli</taxon>
        <taxon>Bacillales</taxon>
        <taxon>Bacillaceae</taxon>
        <taxon>Peribacillus</taxon>
    </lineage>
</organism>
<gene>
    <name evidence="2" type="ORF">AS888_21695</name>
</gene>
<evidence type="ECO:0000313" key="2">
    <source>
        <dbReference type="EMBL" id="KWW17632.1"/>
    </source>
</evidence>
<dbReference type="SUPFAM" id="SSF51658">
    <property type="entry name" value="Xylose isomerase-like"/>
    <property type="match status" value="1"/>
</dbReference>
<feature type="domain" description="Xylose isomerase-like TIM barrel" evidence="1">
    <location>
        <begin position="25"/>
        <end position="199"/>
    </location>
</feature>
<dbReference type="EMBL" id="LNNH01000027">
    <property type="protein sequence ID" value="KWW17632.1"/>
    <property type="molecule type" value="Genomic_DNA"/>
</dbReference>
<comment type="caution">
    <text evidence="2">The sequence shown here is derived from an EMBL/GenBank/DDBJ whole genome shotgun (WGS) entry which is preliminary data.</text>
</comment>
<reference evidence="2 3" key="1">
    <citation type="submission" date="2015-11" db="EMBL/GenBank/DDBJ databases">
        <title>Genome Sequence of Bacillus simplex strain VanAntwerpen2.</title>
        <authorList>
            <person name="Couger M.B."/>
        </authorList>
    </citation>
    <scope>NUCLEOTIDE SEQUENCE [LARGE SCALE GENOMIC DNA]</scope>
    <source>
        <strain evidence="2 3">VanAntwerpen02</strain>
    </source>
</reference>
<dbReference type="Proteomes" id="UP000064189">
    <property type="component" value="Unassembled WGS sequence"/>
</dbReference>
<dbReference type="Pfam" id="PF01261">
    <property type="entry name" value="AP_endonuc_2"/>
    <property type="match status" value="1"/>
</dbReference>
<name>A0A109MX47_9BACI</name>
<protein>
    <recommendedName>
        <fullName evidence="1">Xylose isomerase-like TIM barrel domain-containing protein</fullName>
    </recommendedName>
</protein>
<dbReference type="InterPro" id="IPR036237">
    <property type="entry name" value="Xyl_isomerase-like_sf"/>
</dbReference>
<evidence type="ECO:0000259" key="1">
    <source>
        <dbReference type="Pfam" id="PF01261"/>
    </source>
</evidence>
<dbReference type="InterPro" id="IPR013022">
    <property type="entry name" value="Xyl_isomerase-like_TIM-brl"/>
</dbReference>
<dbReference type="RefSeq" id="WP_061142773.1">
    <property type="nucleotide sequence ID" value="NZ_LNNH01000027.1"/>
</dbReference>
<keyword evidence="3" id="KW-1185">Reference proteome</keyword>
<dbReference type="Gene3D" id="3.20.20.150">
    <property type="entry name" value="Divalent-metal-dependent TIM barrel enzymes"/>
    <property type="match status" value="1"/>
</dbReference>
<sequence length="256" mass="28942">MKVFVCMNSIPTERLQTLGHLEIIKRLAAAGADGIEIRKELLTQDDKLEKLGALCKELNLAVYYSAPEFLFGPDHQLNEQGFKQRTWEAQELGADLLKLPLGSYHEKETNMSYVSEVLRENRPNDGLAITIENDQTPGGGNVQTITHFLSRCKTLDRPIEMTFDTGNWLYTDEEPMMAARELAGYVVYIHLKQVKRVHDGWMTEPVSMPLLPEVMELLGNFKGACPVAIEFPVTLENAATYISLMKMEQEVSHERA</sequence>
<evidence type="ECO:0000313" key="3">
    <source>
        <dbReference type="Proteomes" id="UP000064189"/>
    </source>
</evidence>